<name>A0A7C0Y4L6_DESA2</name>
<sequence length="157" mass="18124">MGSVLKLKIFKISTTKNFAKGSVKVVIASSMNLKEIENGSIDVAFANNFFEHLSKEDVVKTIREVYRVLRCGGVMILQPNIRFCFKDYWMFFDRITPLDDRSLPEVLDGNGLKVVECKPRFLPYTTKSKLPKSIFYLNFILSFHLHGEYLANKLLFM</sequence>
<dbReference type="InterPro" id="IPR013216">
    <property type="entry name" value="Methyltransf_11"/>
</dbReference>
<keyword evidence="2" id="KW-0489">Methyltransferase</keyword>
<organism evidence="2">
    <name type="scientific">Desulfofervidus auxilii</name>
    <dbReference type="NCBI Taxonomy" id="1621989"/>
    <lineage>
        <taxon>Bacteria</taxon>
        <taxon>Pseudomonadati</taxon>
        <taxon>Thermodesulfobacteriota</taxon>
        <taxon>Candidatus Desulfofervidia</taxon>
        <taxon>Candidatus Desulfofervidales</taxon>
        <taxon>Candidatus Desulfofervidaceae</taxon>
        <taxon>Candidatus Desulfofervidus</taxon>
    </lineage>
</organism>
<dbReference type="GO" id="GO:0008757">
    <property type="term" value="F:S-adenosylmethionine-dependent methyltransferase activity"/>
    <property type="evidence" value="ECO:0007669"/>
    <property type="project" value="InterPro"/>
</dbReference>
<accession>A0A7C0Y4L6</accession>
<dbReference type="CDD" id="cd02440">
    <property type="entry name" value="AdoMet_MTases"/>
    <property type="match status" value="1"/>
</dbReference>
<dbReference type="Gene3D" id="3.40.50.150">
    <property type="entry name" value="Vaccinia Virus protein VP39"/>
    <property type="match status" value="1"/>
</dbReference>
<protein>
    <submittedName>
        <fullName evidence="2">Class I SAM-dependent methyltransferase</fullName>
    </submittedName>
</protein>
<comment type="caution">
    <text evidence="2">The sequence shown here is derived from an EMBL/GenBank/DDBJ whole genome shotgun (WGS) entry which is preliminary data.</text>
</comment>
<dbReference type="Proteomes" id="UP000886289">
    <property type="component" value="Unassembled WGS sequence"/>
</dbReference>
<dbReference type="EMBL" id="DRBS01000228">
    <property type="protein sequence ID" value="HDD44377.1"/>
    <property type="molecule type" value="Genomic_DNA"/>
</dbReference>
<dbReference type="Pfam" id="PF08241">
    <property type="entry name" value="Methyltransf_11"/>
    <property type="match status" value="1"/>
</dbReference>
<keyword evidence="2" id="KW-0808">Transferase</keyword>
<dbReference type="InterPro" id="IPR029063">
    <property type="entry name" value="SAM-dependent_MTases_sf"/>
</dbReference>
<dbReference type="GO" id="GO:0032259">
    <property type="term" value="P:methylation"/>
    <property type="evidence" value="ECO:0007669"/>
    <property type="project" value="UniProtKB-KW"/>
</dbReference>
<feature type="domain" description="Methyltransferase type 11" evidence="1">
    <location>
        <begin position="16"/>
        <end position="77"/>
    </location>
</feature>
<evidence type="ECO:0000259" key="1">
    <source>
        <dbReference type="Pfam" id="PF08241"/>
    </source>
</evidence>
<reference evidence="2" key="1">
    <citation type="journal article" date="2020" name="mSystems">
        <title>Genome- and Community-Level Interaction Insights into Carbon Utilization and Element Cycling Functions of Hydrothermarchaeota in Hydrothermal Sediment.</title>
        <authorList>
            <person name="Zhou Z."/>
            <person name="Liu Y."/>
            <person name="Xu W."/>
            <person name="Pan J."/>
            <person name="Luo Z.H."/>
            <person name="Li M."/>
        </authorList>
    </citation>
    <scope>NUCLEOTIDE SEQUENCE [LARGE SCALE GENOMIC DNA]</scope>
    <source>
        <strain evidence="2">HyVt-233</strain>
    </source>
</reference>
<gene>
    <name evidence="2" type="ORF">ENG63_05915</name>
</gene>
<proteinExistence type="predicted"/>
<dbReference type="AlphaFoldDB" id="A0A7C0Y4L6"/>
<evidence type="ECO:0000313" key="2">
    <source>
        <dbReference type="EMBL" id="HDD44377.1"/>
    </source>
</evidence>
<dbReference type="SUPFAM" id="SSF53335">
    <property type="entry name" value="S-adenosyl-L-methionine-dependent methyltransferases"/>
    <property type="match status" value="1"/>
</dbReference>